<dbReference type="InterPro" id="IPR001706">
    <property type="entry name" value="Ribosomal_bL35"/>
</dbReference>
<dbReference type="PRINTS" id="PR00064">
    <property type="entry name" value="RIBOSOMALL35"/>
</dbReference>
<gene>
    <name evidence="6" type="primary">LOC116308992</name>
</gene>
<dbReference type="InterPro" id="IPR037229">
    <property type="entry name" value="Ribosomal_bL35_sf"/>
</dbReference>
<dbReference type="PROSITE" id="PS00936">
    <property type="entry name" value="RIBOSOMAL_L35"/>
    <property type="match status" value="1"/>
</dbReference>
<dbReference type="HAMAP" id="MF_00514">
    <property type="entry name" value="Ribosomal_bL35"/>
    <property type="match status" value="1"/>
</dbReference>
<sequence>MAARVGFFRLSAFSNISCKKIPIDRRIASRNLHSLSKSPGVGISKTTTNSSLVIIGKYSRSTLFSSSYGLLSSKIQTPSFQRSLSMFVGILHHSKIASSTEHIVKPAYGNMENRFTVIARNINIMSKRGKRKTCKAVAKRVHRTGKGKLKRWRAGKNHGMIRKSNKRRKQLKKPTYCNKQQLKLLNKMLNGW</sequence>
<protein>
    <recommendedName>
        <fullName evidence="4">50S ribosomal protein L35</fullName>
    </recommendedName>
</protein>
<dbReference type="PANTHER" id="PTHR33343:SF1">
    <property type="entry name" value="LARGE RIBOSOMAL SUBUNIT PROTEIN BL35M"/>
    <property type="match status" value="1"/>
</dbReference>
<reference evidence="6" key="1">
    <citation type="submission" date="2025-08" db="UniProtKB">
        <authorList>
            <consortium name="RefSeq"/>
        </authorList>
    </citation>
    <scope>IDENTIFICATION</scope>
    <source>
        <tissue evidence="6">Tentacle</tissue>
    </source>
</reference>
<dbReference type="OrthoDB" id="5847109at2759"/>
<name>A0A6P8J5I1_ACTTE</name>
<dbReference type="Proteomes" id="UP000515163">
    <property type="component" value="Unplaced"/>
</dbReference>
<dbReference type="GeneID" id="116308992"/>
<dbReference type="RefSeq" id="XP_031575381.1">
    <property type="nucleotide sequence ID" value="XM_031719521.1"/>
</dbReference>
<dbReference type="InParanoid" id="A0A6P8J5I1"/>
<dbReference type="Pfam" id="PF01632">
    <property type="entry name" value="Ribosomal_L35p"/>
    <property type="match status" value="1"/>
</dbReference>
<dbReference type="GO" id="GO:0003735">
    <property type="term" value="F:structural constituent of ribosome"/>
    <property type="evidence" value="ECO:0007669"/>
    <property type="project" value="InterPro"/>
</dbReference>
<proteinExistence type="inferred from homology"/>
<dbReference type="InterPro" id="IPR021137">
    <property type="entry name" value="Ribosomal_bL35-like"/>
</dbReference>
<evidence type="ECO:0000256" key="3">
    <source>
        <dbReference type="ARBA" id="ARBA00023274"/>
    </source>
</evidence>
<dbReference type="InterPro" id="IPR018265">
    <property type="entry name" value="Ribosomal_bL35_CS"/>
</dbReference>
<comment type="similarity">
    <text evidence="1 4">Belongs to the bacterial ribosomal protein bL35 family.</text>
</comment>
<evidence type="ECO:0000313" key="6">
    <source>
        <dbReference type="RefSeq" id="XP_031575381.1"/>
    </source>
</evidence>
<dbReference type="AlphaFoldDB" id="A0A6P8J5I1"/>
<dbReference type="PANTHER" id="PTHR33343">
    <property type="entry name" value="54S RIBOSOMAL PROTEIN BL35M"/>
    <property type="match status" value="1"/>
</dbReference>
<keyword evidence="3 4" id="KW-0687">Ribonucleoprotein</keyword>
<evidence type="ECO:0000256" key="2">
    <source>
        <dbReference type="ARBA" id="ARBA00022980"/>
    </source>
</evidence>
<dbReference type="GO" id="GO:0006412">
    <property type="term" value="P:translation"/>
    <property type="evidence" value="ECO:0007669"/>
    <property type="project" value="InterPro"/>
</dbReference>
<dbReference type="SUPFAM" id="SSF143034">
    <property type="entry name" value="L35p-like"/>
    <property type="match status" value="1"/>
</dbReference>
<accession>A0A6P8J5I1</accession>
<evidence type="ECO:0000313" key="5">
    <source>
        <dbReference type="Proteomes" id="UP000515163"/>
    </source>
</evidence>
<dbReference type="KEGG" id="aten:116308992"/>
<evidence type="ECO:0000256" key="4">
    <source>
        <dbReference type="RuleBase" id="RU000568"/>
    </source>
</evidence>
<keyword evidence="2 4" id="KW-0689">Ribosomal protein</keyword>
<keyword evidence="5" id="KW-1185">Reference proteome</keyword>
<evidence type="ECO:0000256" key="1">
    <source>
        <dbReference type="ARBA" id="ARBA00006598"/>
    </source>
</evidence>
<dbReference type="Gene3D" id="4.10.410.60">
    <property type="match status" value="1"/>
</dbReference>
<organism evidence="5 6">
    <name type="scientific">Actinia tenebrosa</name>
    <name type="common">Australian red waratah sea anemone</name>
    <dbReference type="NCBI Taxonomy" id="6105"/>
    <lineage>
        <taxon>Eukaryota</taxon>
        <taxon>Metazoa</taxon>
        <taxon>Cnidaria</taxon>
        <taxon>Anthozoa</taxon>
        <taxon>Hexacorallia</taxon>
        <taxon>Actiniaria</taxon>
        <taxon>Actiniidae</taxon>
        <taxon>Actinia</taxon>
    </lineage>
</organism>
<dbReference type="GO" id="GO:0015934">
    <property type="term" value="C:large ribosomal subunit"/>
    <property type="evidence" value="ECO:0007669"/>
    <property type="project" value="TreeGrafter"/>
</dbReference>